<dbReference type="OrthoDB" id="660555at2759"/>
<feature type="compositionally biased region" description="Low complexity" evidence="1">
    <location>
        <begin position="336"/>
        <end position="351"/>
    </location>
</feature>
<feature type="compositionally biased region" description="Low complexity" evidence="1">
    <location>
        <begin position="726"/>
        <end position="739"/>
    </location>
</feature>
<feature type="region of interest" description="Disordered" evidence="1">
    <location>
        <begin position="124"/>
        <end position="144"/>
    </location>
</feature>
<name>A0A1R1PC60_ZANCU</name>
<protein>
    <submittedName>
        <fullName evidence="2">Uncharacterized protein</fullName>
    </submittedName>
</protein>
<feature type="region of interest" description="Disordered" evidence="1">
    <location>
        <begin position="679"/>
        <end position="708"/>
    </location>
</feature>
<dbReference type="AlphaFoldDB" id="A0A1R1PC60"/>
<sequence length="775" mass="83889">MEDIKQRSMDFLMIVKTETGLGANGGNGGCISNSSKANSGKTNEEKFEELLQSVGGKGDGAQQLEAERLLVRLENQIKRQSRAAGGWKKGISEEYEGEIMESKDKLDRISEGMEQGIESRYEKEEIGEREYGGGKGKGKEPDHRDIQKMGQKLKKVGSGDECRAVKFVTALAAVVNEVRRRQEDAQSATLVFRSIDDCPQIPARVPRRVVCESFGYDLLSKSDIRLVLFNDVLVVARTTTSSTSYALSSKSSISMSIGINSNSTTHSTTHSHSHSYTKSNWSFYGYAPLDQVEIQNAGESTDTLITVLALNHYRRPAKADYRRSLSATNLLVTRDSPQSQSQPQLQQQQQQNTHTHAQPALPISASASFSSSNALAAALVSSTPTNQIQSYNAASSFEKPRDSFESPKNLLGREMALKKSMSSSQTSNSPIEMTVYKVTKLTSHNPHQNPQNLLSSSGSDLFSPISIPAYPPKSACNSTTNLSNPSTMINSSLSTSPVASISPSSNSATTTPASASIASSIVASTNPFPPPLRTFSLVLQHPTSVARRFFVNALLEAEKALSSSISASHYPASNSAMMYILASNDSSSKPSTNTDVIFPIITDSNTESDYDSQPHSNSNSHSESESQPHSRPQSTRSSFISPQQSTPTPTPTLQSQQQSQLHHLTVPIVSTLSSASSVLSSTSSTSNINSNHNTNFGNPEHSLSRSSSYGTTNDVFIMKPYSSSLYSSPSLPQSLNNNNTKDYIRTSSTQPSSSNTISPCDFNPNSSSLYNDHQN</sequence>
<feature type="region of interest" description="Disordered" evidence="1">
    <location>
        <begin position="604"/>
        <end position="661"/>
    </location>
</feature>
<evidence type="ECO:0000313" key="3">
    <source>
        <dbReference type="Proteomes" id="UP000188320"/>
    </source>
</evidence>
<dbReference type="EMBL" id="LSSK01001903">
    <property type="protein sequence ID" value="OMH78543.1"/>
    <property type="molecule type" value="Genomic_DNA"/>
</dbReference>
<feature type="compositionally biased region" description="Low complexity" evidence="1">
    <location>
        <begin position="746"/>
        <end position="758"/>
    </location>
</feature>
<accession>A0A1R1PC60</accession>
<evidence type="ECO:0000256" key="1">
    <source>
        <dbReference type="SAM" id="MobiDB-lite"/>
    </source>
</evidence>
<feature type="compositionally biased region" description="Low complexity" evidence="1">
    <location>
        <begin position="641"/>
        <end position="661"/>
    </location>
</feature>
<feature type="compositionally biased region" description="Polar residues" evidence="1">
    <location>
        <begin position="763"/>
        <end position="775"/>
    </location>
</feature>
<comment type="caution">
    <text evidence="2">The sequence shown here is derived from an EMBL/GenBank/DDBJ whole genome shotgun (WGS) entry which is preliminary data.</text>
</comment>
<dbReference type="Proteomes" id="UP000188320">
    <property type="component" value="Unassembled WGS sequence"/>
</dbReference>
<keyword evidence="3" id="KW-1185">Reference proteome</keyword>
<feature type="region of interest" description="Disordered" evidence="1">
    <location>
        <begin position="333"/>
        <end position="358"/>
    </location>
</feature>
<feature type="region of interest" description="Disordered" evidence="1">
    <location>
        <begin position="726"/>
        <end position="775"/>
    </location>
</feature>
<feature type="compositionally biased region" description="Low complexity" evidence="1">
    <location>
        <begin position="679"/>
        <end position="695"/>
    </location>
</feature>
<gene>
    <name evidence="2" type="ORF">AX774_g8062</name>
</gene>
<organism evidence="2 3">
    <name type="scientific">Zancudomyces culisetae</name>
    <name type="common">Gut fungus</name>
    <name type="synonym">Smittium culisetae</name>
    <dbReference type="NCBI Taxonomy" id="1213189"/>
    <lineage>
        <taxon>Eukaryota</taxon>
        <taxon>Fungi</taxon>
        <taxon>Fungi incertae sedis</taxon>
        <taxon>Zoopagomycota</taxon>
        <taxon>Kickxellomycotina</taxon>
        <taxon>Harpellomycetes</taxon>
        <taxon>Harpellales</taxon>
        <taxon>Legeriomycetaceae</taxon>
        <taxon>Zancudomyces</taxon>
    </lineage>
</organism>
<reference evidence="3" key="1">
    <citation type="submission" date="2017-01" db="EMBL/GenBank/DDBJ databases">
        <authorList>
            <person name="Wang Y."/>
            <person name="White M."/>
            <person name="Kvist S."/>
            <person name="Moncalvo J.-M."/>
        </authorList>
    </citation>
    <scope>NUCLEOTIDE SEQUENCE [LARGE SCALE GENOMIC DNA]</scope>
    <source>
        <strain evidence="3">COL-18-3</strain>
    </source>
</reference>
<proteinExistence type="predicted"/>
<evidence type="ECO:0000313" key="2">
    <source>
        <dbReference type="EMBL" id="OMH78543.1"/>
    </source>
</evidence>